<dbReference type="AlphaFoldDB" id="A0A5N5EJ69"/>
<dbReference type="RefSeq" id="WP_151511395.1">
    <property type="nucleotide sequence ID" value="NZ_VYUA01000016.1"/>
</dbReference>
<evidence type="ECO:0000313" key="1">
    <source>
        <dbReference type="EMBL" id="KAB2590948.1"/>
    </source>
</evidence>
<comment type="caution">
    <text evidence="1">The sequence shown here is derived from an EMBL/GenBank/DDBJ whole genome shotgun (WGS) entry which is preliminary data.</text>
</comment>
<dbReference type="Proteomes" id="UP000326907">
    <property type="component" value="Unassembled WGS sequence"/>
</dbReference>
<sequence length="67" mass="7773">MNAPAKPDGLLSKTEFNQFRDLRRRYCAHELDQRESLQTETTYGPVYVLLSRSLPPGTSPEAYRRPF</sequence>
<gene>
    <name evidence="1" type="ORF">F5983_18980</name>
</gene>
<protein>
    <submittedName>
        <fullName evidence="1">Uncharacterized protein</fullName>
    </submittedName>
</protein>
<name>A0A5N5EJ69_9ACTN</name>
<organism evidence="1 2">
    <name type="scientific">Streptomyces arboris</name>
    <dbReference type="NCBI Taxonomy" id="2600619"/>
    <lineage>
        <taxon>Bacteria</taxon>
        <taxon>Bacillati</taxon>
        <taxon>Actinomycetota</taxon>
        <taxon>Actinomycetes</taxon>
        <taxon>Kitasatosporales</taxon>
        <taxon>Streptomycetaceae</taxon>
        <taxon>Streptomyces</taxon>
    </lineage>
</organism>
<reference evidence="1 2" key="1">
    <citation type="submission" date="2019-09" db="EMBL/GenBank/DDBJ databases">
        <authorList>
            <person name="Liu P."/>
        </authorList>
    </citation>
    <scope>NUCLEOTIDE SEQUENCE [LARGE SCALE GENOMIC DNA]</scope>
    <source>
        <strain evidence="1 2">TRM68085</strain>
    </source>
</reference>
<evidence type="ECO:0000313" key="2">
    <source>
        <dbReference type="Proteomes" id="UP000326907"/>
    </source>
</evidence>
<accession>A0A5N5EJ69</accession>
<keyword evidence="2" id="KW-1185">Reference proteome</keyword>
<dbReference type="EMBL" id="VYUA01000016">
    <property type="protein sequence ID" value="KAB2590948.1"/>
    <property type="molecule type" value="Genomic_DNA"/>
</dbReference>
<proteinExistence type="predicted"/>